<feature type="transmembrane region" description="Helical" evidence="1">
    <location>
        <begin position="63"/>
        <end position="81"/>
    </location>
</feature>
<keyword evidence="4" id="KW-1185">Reference proteome</keyword>
<proteinExistence type="predicted"/>
<keyword evidence="1" id="KW-0472">Membrane</keyword>
<dbReference type="Proteomes" id="UP001459204">
    <property type="component" value="Unassembled WGS sequence"/>
</dbReference>
<gene>
    <name evidence="3" type="ORF">AAD027_01510</name>
</gene>
<keyword evidence="1" id="KW-1133">Transmembrane helix</keyword>
<comment type="caution">
    <text evidence="3">The sequence shown here is derived from an EMBL/GenBank/DDBJ whole genome shotgun (WGS) entry which is preliminary data.</text>
</comment>
<sequence length="570" mass="61313">MSFSIFSWPWVLGGLLALAASLYFLQQLRVRYRTVVVASTLLWRQAAQQAPARKLRERFRYPLAYLLILAILSLIWIALAGPTGNRSGTEVFHVLVLDGSAGMAREGRFKDAVSDLKKAVSALPADRRQVLWSGASMSTLLAPGEDEALLDYRLRSLGPESAPSNMDHVISQLAARGQRSRSTRITLFGQAPVSAAVVAGLPANIAVVRAKALEAREKNQGIVALGTADAASGAWDRVDVFVRVGSNQEEMLSASDLEIDIDGRPVEANPVAVREGWILPDMPAHGGLISVRLARSDALSMDNIASLRLPTKPFIPVQVSPSLRALMEPVLSADPAVRIVESGASVVIRSAGEAFGQSLPALEFVPSSRQQSAFLITTPVQGDQLGEAVDALGLRQIDATALATVAARPVEVSLQVGSVWKVSVWEELLGSRYNFTRSREFPLFVASTLRWLTHAPANYAIVAAGRPLLSDGTTEGEPVIDGLGRNIAPPGVPFTPQQAGQLNLGKGRNSLAVSLLDPVLTSNVLASDADLEVDGKMESAWHISWSILLLFLALLLIAAEWHWHRRGMVP</sequence>
<evidence type="ECO:0000256" key="1">
    <source>
        <dbReference type="SAM" id="Phobius"/>
    </source>
</evidence>
<dbReference type="InterPro" id="IPR024163">
    <property type="entry name" value="Aerotolerance_reg_N"/>
</dbReference>
<dbReference type="RefSeq" id="WP_341724250.1">
    <property type="nucleotide sequence ID" value="NZ_JBBWWT010000001.1"/>
</dbReference>
<evidence type="ECO:0000313" key="3">
    <source>
        <dbReference type="EMBL" id="MEL1263052.1"/>
    </source>
</evidence>
<reference evidence="3 4" key="1">
    <citation type="submission" date="2024-04" db="EMBL/GenBank/DDBJ databases">
        <title>Draft genome sequence of Pseudoxanthomonas putridarboris WD12.</title>
        <authorList>
            <person name="Oh J."/>
        </authorList>
    </citation>
    <scope>NUCLEOTIDE SEQUENCE [LARGE SCALE GENOMIC DNA]</scope>
    <source>
        <strain evidence="3 4">WD12</strain>
    </source>
</reference>
<keyword evidence="1" id="KW-0812">Transmembrane</keyword>
<dbReference type="PANTHER" id="PTHR37464">
    <property type="entry name" value="BLL2463 PROTEIN"/>
    <property type="match status" value="1"/>
</dbReference>
<evidence type="ECO:0000259" key="2">
    <source>
        <dbReference type="Pfam" id="PF07584"/>
    </source>
</evidence>
<feature type="transmembrane region" description="Helical" evidence="1">
    <location>
        <begin position="540"/>
        <end position="559"/>
    </location>
</feature>
<name>A0ABU9IVR4_9GAMM</name>
<dbReference type="EMBL" id="JBBWWT010000001">
    <property type="protein sequence ID" value="MEL1263052.1"/>
    <property type="molecule type" value="Genomic_DNA"/>
</dbReference>
<dbReference type="Pfam" id="PF07584">
    <property type="entry name" value="BatA"/>
    <property type="match status" value="1"/>
</dbReference>
<feature type="transmembrane region" description="Helical" evidence="1">
    <location>
        <begin position="6"/>
        <end position="25"/>
    </location>
</feature>
<protein>
    <submittedName>
        <fullName evidence="3">BatA domain-containing protein</fullName>
    </submittedName>
</protein>
<evidence type="ECO:0000313" key="4">
    <source>
        <dbReference type="Proteomes" id="UP001459204"/>
    </source>
</evidence>
<accession>A0ABU9IVR4</accession>
<organism evidence="3 4">
    <name type="scientific">Pseudoxanthomonas putridarboris</name>
    <dbReference type="NCBI Taxonomy" id="752605"/>
    <lineage>
        <taxon>Bacteria</taxon>
        <taxon>Pseudomonadati</taxon>
        <taxon>Pseudomonadota</taxon>
        <taxon>Gammaproteobacteria</taxon>
        <taxon>Lysobacterales</taxon>
        <taxon>Lysobacteraceae</taxon>
        <taxon>Pseudoxanthomonas</taxon>
    </lineage>
</organism>
<dbReference type="PANTHER" id="PTHR37464:SF1">
    <property type="entry name" value="BLL2463 PROTEIN"/>
    <property type="match status" value="1"/>
</dbReference>
<feature type="domain" description="Aerotolerance regulator N-terminal" evidence="2">
    <location>
        <begin position="5"/>
        <end position="82"/>
    </location>
</feature>